<name>T1C2P6_9ZZZZ</name>
<dbReference type="EMBL" id="AUZX01007222">
    <property type="protein sequence ID" value="EQD60405.1"/>
    <property type="molecule type" value="Genomic_DNA"/>
</dbReference>
<accession>T1C2P6</accession>
<proteinExistence type="predicted"/>
<organism evidence="1">
    <name type="scientific">mine drainage metagenome</name>
    <dbReference type="NCBI Taxonomy" id="410659"/>
    <lineage>
        <taxon>unclassified sequences</taxon>
        <taxon>metagenomes</taxon>
        <taxon>ecological metagenomes</taxon>
    </lineage>
</organism>
<evidence type="ECO:0000313" key="1">
    <source>
        <dbReference type="EMBL" id="EQD60405.1"/>
    </source>
</evidence>
<reference evidence="1" key="1">
    <citation type="submission" date="2013-08" db="EMBL/GenBank/DDBJ databases">
        <authorList>
            <person name="Mendez C."/>
            <person name="Richter M."/>
            <person name="Ferrer M."/>
            <person name="Sanchez J."/>
        </authorList>
    </citation>
    <scope>NUCLEOTIDE SEQUENCE</scope>
</reference>
<feature type="non-terminal residue" evidence="1">
    <location>
        <position position="46"/>
    </location>
</feature>
<comment type="caution">
    <text evidence="1">The sequence shown here is derived from an EMBL/GenBank/DDBJ whole genome shotgun (WGS) entry which is preliminary data.</text>
</comment>
<reference evidence="1" key="2">
    <citation type="journal article" date="2014" name="ISME J.">
        <title>Microbial stratification in low pH oxic and suboxic macroscopic growths along an acid mine drainage.</title>
        <authorList>
            <person name="Mendez-Garcia C."/>
            <person name="Mesa V."/>
            <person name="Sprenger R.R."/>
            <person name="Richter M."/>
            <person name="Diez M.S."/>
            <person name="Solano J."/>
            <person name="Bargiela R."/>
            <person name="Golyshina O.V."/>
            <person name="Manteca A."/>
            <person name="Ramos J.L."/>
            <person name="Gallego J.R."/>
            <person name="Llorente I."/>
            <person name="Martins Dos Santos V.A."/>
            <person name="Jensen O.N."/>
            <person name="Pelaez A.I."/>
            <person name="Sanchez J."/>
            <person name="Ferrer M."/>
        </authorList>
    </citation>
    <scope>NUCLEOTIDE SEQUENCE</scope>
</reference>
<gene>
    <name evidence="1" type="ORF">B1A_10137</name>
</gene>
<protein>
    <submittedName>
        <fullName evidence="1">Uncharacterized protein</fullName>
    </submittedName>
</protein>
<sequence length="46" mass="5151">MNSITDTLEGLISLEYRHGFETSIEADEIPKGLSEDTVRLISARKN</sequence>
<dbReference type="AlphaFoldDB" id="T1C2P6"/>